<dbReference type="eggNOG" id="COG0515">
    <property type="taxonomic scope" value="Bacteria"/>
</dbReference>
<proteinExistence type="predicted"/>
<dbReference type="InterPro" id="IPR011990">
    <property type="entry name" value="TPR-like_helical_dom_sf"/>
</dbReference>
<evidence type="ECO:0000313" key="10">
    <source>
        <dbReference type="Proteomes" id="UP000005801"/>
    </source>
</evidence>
<dbReference type="InterPro" id="IPR019734">
    <property type="entry name" value="TPR_rpt"/>
</dbReference>
<feature type="binding site" evidence="6">
    <location>
        <position position="104"/>
    </location>
    <ligand>
        <name>ATP</name>
        <dbReference type="ChEBI" id="CHEBI:30616"/>
    </ligand>
</feature>
<keyword evidence="10" id="KW-1185">Reference proteome</keyword>
<evidence type="ECO:0000256" key="1">
    <source>
        <dbReference type="ARBA" id="ARBA00022737"/>
    </source>
</evidence>
<dbReference type="Pfam" id="PF13374">
    <property type="entry name" value="TPR_10"/>
    <property type="match status" value="1"/>
</dbReference>
<dbReference type="OrthoDB" id="5431950at2"/>
<dbReference type="Pfam" id="PF00069">
    <property type="entry name" value="Pkinase"/>
    <property type="match status" value="1"/>
</dbReference>
<dbReference type="STRING" id="391625.PPSIR1_01552"/>
<dbReference type="PROSITE" id="PS00107">
    <property type="entry name" value="PROTEIN_KINASE_ATP"/>
    <property type="match status" value="1"/>
</dbReference>
<dbReference type="SMART" id="SM00028">
    <property type="entry name" value="TPR"/>
    <property type="match status" value="8"/>
</dbReference>
<feature type="region of interest" description="Disordered" evidence="7">
    <location>
        <begin position="1"/>
        <end position="53"/>
    </location>
</feature>
<keyword evidence="4 6" id="KW-0067">ATP-binding</keyword>
<organism evidence="9 10">
    <name type="scientific">Plesiocystis pacifica SIR-1</name>
    <dbReference type="NCBI Taxonomy" id="391625"/>
    <lineage>
        <taxon>Bacteria</taxon>
        <taxon>Pseudomonadati</taxon>
        <taxon>Myxococcota</taxon>
        <taxon>Polyangia</taxon>
        <taxon>Nannocystales</taxon>
        <taxon>Nannocystaceae</taxon>
        <taxon>Plesiocystis</taxon>
    </lineage>
</organism>
<sequence>MRNSLEPTAGADPAERPSPEIAGEARSNPESLAETLEVHGPEQTLDSSETARADARAPALARGELVDRYVILDRVGAGAMGVVYAAYDPELDRRVALKLLLPAKAEGTGAAQARARLLREAQALAKLTHPNVVAVYDVGTVGERVWVAMQFVHGQTLSEWKRATKAGWREVLALMLQAGEGLAAAHEVGLLHRDFKPDNVMVGDDGVVRVMDFGLARAHRDGPSATPDEQRPAVEPQLGTTRLEAQVTHAGALLGTPAYMAPEQFAGERVEAAADQFSFCVSLWQLLHGERPFAGDSVFALAIATRRGELRSPPPQVGVPRWVRRACAKGLAFEPDQRHPSLRALLELLDRGLARERSRRGRRWALAGVGALAAIAAGLAGQQRYEHQQRVASCEAAGESIDAVWNDARREELRAGLIDTGEPYAAEVVEQIMPWLDGEAREWRAGSVEACTRGEVEGSWDAQTYDKALWCLEDGRIQLSTVVTQLSQADASVVPQAVRAVASLNAMAACTDEAVLATMPAPPPAAQRGQMLAARQSLSEGTYLRVAGKYAESLETARRAREQADALAWPPLQIAALLGEVQSHKLLANNEEAERLAIEGYVLAVGSRSWSEAAALASELVFVVGYQQSRLEEGVVWSKSAQALLALSGDANDLGLAKLRRDLASSRYAAGDYAGAVEGFEAALAIEERALGPEHPTVAQERVNLGTACYGAGDYARAREQLTEAVALHRAALGSHHPDTANALNALATVNRTLGEHDEALENYEAALAALRGSLGPEHPEVAHALSNLASLHRDQGDFDQARALSEESLALLEKHYGPDDQHLGHSLMGLANLNARREAYPEAQALYERIVRLYEANLGPEHPELSKPLNNLGFVLSAQGDHAGGLEHYERALAIREKTLGPEHPRVATTRSGIGELHLEAGELALARDEFEAALAIREQADGPEADRTLGVVASLAQVALEQGRAREASELAQRVVDAWTKAGKSAEQLAPSRWVLARARAQLDGPSPETIALAELAREGYADDAETLAAIDAWLERND</sequence>
<feature type="domain" description="Protein kinase" evidence="8">
    <location>
        <begin position="69"/>
        <end position="349"/>
    </location>
</feature>
<dbReference type="PROSITE" id="PS50011">
    <property type="entry name" value="PROTEIN_KINASE_DOM"/>
    <property type="match status" value="1"/>
</dbReference>
<dbReference type="eggNOG" id="COG0457">
    <property type="taxonomic scope" value="Bacteria"/>
</dbReference>
<evidence type="ECO:0000259" key="8">
    <source>
        <dbReference type="PROSITE" id="PS50011"/>
    </source>
</evidence>
<evidence type="ECO:0000256" key="3">
    <source>
        <dbReference type="ARBA" id="ARBA00022803"/>
    </source>
</evidence>
<dbReference type="SUPFAM" id="SSF56112">
    <property type="entry name" value="Protein kinase-like (PK-like)"/>
    <property type="match status" value="1"/>
</dbReference>
<protein>
    <submittedName>
        <fullName evidence="9">Serine/threonine kinase family protein</fullName>
    </submittedName>
</protein>
<dbReference type="Proteomes" id="UP000005801">
    <property type="component" value="Unassembled WGS sequence"/>
</dbReference>
<dbReference type="InterPro" id="IPR011009">
    <property type="entry name" value="Kinase-like_dom_sf"/>
</dbReference>
<comment type="caution">
    <text evidence="9">The sequence shown here is derived from an EMBL/GenBank/DDBJ whole genome shotgun (WGS) entry which is preliminary data.</text>
</comment>
<dbReference type="InterPro" id="IPR008271">
    <property type="entry name" value="Ser/Thr_kinase_AS"/>
</dbReference>
<dbReference type="Pfam" id="PF13424">
    <property type="entry name" value="TPR_12"/>
    <property type="match status" value="3"/>
</dbReference>
<dbReference type="InterPro" id="IPR017441">
    <property type="entry name" value="Protein_kinase_ATP_BS"/>
</dbReference>
<evidence type="ECO:0000313" key="9">
    <source>
        <dbReference type="EMBL" id="EDM77871.1"/>
    </source>
</evidence>
<dbReference type="GO" id="GO:0004672">
    <property type="term" value="F:protein kinase activity"/>
    <property type="evidence" value="ECO:0007669"/>
    <property type="project" value="InterPro"/>
</dbReference>
<evidence type="ECO:0000256" key="6">
    <source>
        <dbReference type="PROSITE-ProRule" id="PRU10141"/>
    </source>
</evidence>
<feature type="repeat" description="TPR" evidence="5">
    <location>
        <begin position="867"/>
        <end position="900"/>
    </location>
</feature>
<dbReference type="AlphaFoldDB" id="A6G8G1"/>
<dbReference type="Gene3D" id="3.30.200.20">
    <property type="entry name" value="Phosphorylase Kinase, domain 1"/>
    <property type="match status" value="1"/>
</dbReference>
<dbReference type="PANTHER" id="PTHR45641">
    <property type="entry name" value="TETRATRICOPEPTIDE REPEAT PROTEIN (AFU_ORTHOLOGUE AFUA_6G03870)"/>
    <property type="match status" value="1"/>
</dbReference>
<evidence type="ECO:0000256" key="7">
    <source>
        <dbReference type="SAM" id="MobiDB-lite"/>
    </source>
</evidence>
<keyword evidence="9" id="KW-0418">Kinase</keyword>
<keyword evidence="9" id="KW-0808">Transferase</keyword>
<evidence type="ECO:0000256" key="4">
    <source>
        <dbReference type="ARBA" id="ARBA00022840"/>
    </source>
</evidence>
<dbReference type="InterPro" id="IPR000719">
    <property type="entry name" value="Prot_kinase_dom"/>
</dbReference>
<keyword evidence="3 5" id="KW-0802">TPR repeat</keyword>
<name>A6G8G1_9BACT</name>
<accession>A6G8G1</accession>
<evidence type="ECO:0000256" key="5">
    <source>
        <dbReference type="PROSITE-ProRule" id="PRU00339"/>
    </source>
</evidence>
<dbReference type="CDD" id="cd14014">
    <property type="entry name" value="STKc_PknB_like"/>
    <property type="match status" value="1"/>
</dbReference>
<dbReference type="EMBL" id="ABCS01000039">
    <property type="protein sequence ID" value="EDM77871.1"/>
    <property type="molecule type" value="Genomic_DNA"/>
</dbReference>
<dbReference type="PANTHER" id="PTHR45641:SF19">
    <property type="entry name" value="NEPHROCYSTIN-3"/>
    <property type="match status" value="1"/>
</dbReference>
<dbReference type="Gene3D" id="1.25.40.10">
    <property type="entry name" value="Tetratricopeptide repeat domain"/>
    <property type="match status" value="2"/>
</dbReference>
<dbReference type="PROSITE" id="PS00108">
    <property type="entry name" value="PROTEIN_KINASE_ST"/>
    <property type="match status" value="1"/>
</dbReference>
<dbReference type="PROSITE" id="PS50005">
    <property type="entry name" value="TPR"/>
    <property type="match status" value="1"/>
</dbReference>
<dbReference type="RefSeq" id="WP_006973006.1">
    <property type="nucleotide sequence ID" value="NZ_ABCS01000039.1"/>
</dbReference>
<evidence type="ECO:0000256" key="2">
    <source>
        <dbReference type="ARBA" id="ARBA00022741"/>
    </source>
</evidence>
<keyword evidence="1" id="KW-0677">Repeat</keyword>
<dbReference type="SUPFAM" id="SSF81901">
    <property type="entry name" value="HCP-like"/>
    <property type="match status" value="1"/>
</dbReference>
<reference evidence="9 10" key="1">
    <citation type="submission" date="2007-06" db="EMBL/GenBank/DDBJ databases">
        <authorList>
            <person name="Shimkets L."/>
            <person name="Ferriera S."/>
            <person name="Johnson J."/>
            <person name="Kravitz S."/>
            <person name="Beeson K."/>
            <person name="Sutton G."/>
            <person name="Rogers Y.-H."/>
            <person name="Friedman R."/>
            <person name="Frazier M."/>
            <person name="Venter J.C."/>
        </authorList>
    </citation>
    <scope>NUCLEOTIDE SEQUENCE [LARGE SCALE GENOMIC DNA]</scope>
    <source>
        <strain evidence="9 10">SIR-1</strain>
    </source>
</reference>
<dbReference type="SUPFAM" id="SSF48452">
    <property type="entry name" value="TPR-like"/>
    <property type="match status" value="2"/>
</dbReference>
<keyword evidence="2 6" id="KW-0547">Nucleotide-binding</keyword>
<dbReference type="Gene3D" id="1.10.510.10">
    <property type="entry name" value="Transferase(Phosphotransferase) domain 1"/>
    <property type="match status" value="1"/>
</dbReference>
<dbReference type="GO" id="GO:0005524">
    <property type="term" value="F:ATP binding"/>
    <property type="evidence" value="ECO:0007669"/>
    <property type="project" value="UniProtKB-UniRule"/>
</dbReference>
<gene>
    <name evidence="9" type="ORF">PPSIR1_01552</name>
</gene>